<dbReference type="PROSITE" id="PS51671">
    <property type="entry name" value="ACT"/>
    <property type="match status" value="1"/>
</dbReference>
<dbReference type="PANTHER" id="PTHR40099">
    <property type="entry name" value="ACETOLACTATE SYNTHASE, SMALL SUBUNIT"/>
    <property type="match status" value="1"/>
</dbReference>
<evidence type="ECO:0000313" key="2">
    <source>
        <dbReference type="EMBL" id="RQD76206.1"/>
    </source>
</evidence>
<evidence type="ECO:0000259" key="1">
    <source>
        <dbReference type="PROSITE" id="PS51671"/>
    </source>
</evidence>
<dbReference type="InterPro" id="IPR045739">
    <property type="entry name" value="ACT_dom_pair"/>
</dbReference>
<proteinExistence type="predicted"/>
<feature type="domain" description="ACT" evidence="1">
    <location>
        <begin position="5"/>
        <end position="74"/>
    </location>
</feature>
<dbReference type="Gene3D" id="3.30.2130.10">
    <property type="entry name" value="VC0802-like"/>
    <property type="match status" value="1"/>
</dbReference>
<organism evidence="2 3">
    <name type="scientific">Candidatus Syntrophonatronum acetioxidans</name>
    <dbReference type="NCBI Taxonomy" id="1795816"/>
    <lineage>
        <taxon>Bacteria</taxon>
        <taxon>Bacillati</taxon>
        <taxon>Bacillota</taxon>
        <taxon>Clostridia</taxon>
        <taxon>Eubacteriales</taxon>
        <taxon>Syntrophomonadaceae</taxon>
        <taxon>Candidatus Syntrophonatronum</taxon>
    </lineage>
</organism>
<dbReference type="Proteomes" id="UP000285138">
    <property type="component" value="Unassembled WGS sequence"/>
</dbReference>
<gene>
    <name evidence="2" type="ORF">D5R97_04725</name>
</gene>
<dbReference type="InterPro" id="IPR045865">
    <property type="entry name" value="ACT-like_dom_sf"/>
</dbReference>
<dbReference type="EMBL" id="QZAA01000129">
    <property type="protein sequence ID" value="RQD76206.1"/>
    <property type="molecule type" value="Genomic_DNA"/>
</dbReference>
<dbReference type="InterPro" id="IPR002912">
    <property type="entry name" value="ACT_dom"/>
</dbReference>
<name>A0A424YF07_9FIRM</name>
<comment type="caution">
    <text evidence="2">The sequence shown here is derived from an EMBL/GenBank/DDBJ whole genome shotgun (WGS) entry which is preliminary data.</text>
</comment>
<evidence type="ECO:0000313" key="3">
    <source>
        <dbReference type="Proteomes" id="UP000285138"/>
    </source>
</evidence>
<dbReference type="SUPFAM" id="SSF55021">
    <property type="entry name" value="ACT-like"/>
    <property type="match status" value="2"/>
</dbReference>
<dbReference type="Pfam" id="PF19571">
    <property type="entry name" value="ACT_8"/>
    <property type="match status" value="1"/>
</dbReference>
<reference evidence="2 3" key="1">
    <citation type="submission" date="2018-08" db="EMBL/GenBank/DDBJ databases">
        <title>The metabolism and importance of syntrophic acetate oxidation coupled to methane or sulfide production in haloalkaline environments.</title>
        <authorList>
            <person name="Timmers P.H.A."/>
            <person name="Vavourakis C.D."/>
            <person name="Sorokin D.Y."/>
            <person name="Sinninghe Damste J.S."/>
            <person name="Muyzer G."/>
            <person name="Stams A.J.M."/>
            <person name="Plugge C.M."/>
        </authorList>
    </citation>
    <scope>NUCLEOTIDE SEQUENCE [LARGE SCALE GENOMIC DNA]</scope>
    <source>
        <strain evidence="2">MSAO_Bac1</strain>
    </source>
</reference>
<dbReference type="CDD" id="cd04882">
    <property type="entry name" value="ACT_Bt0572_2"/>
    <property type="match status" value="1"/>
</dbReference>
<accession>A0A424YF07</accession>
<protein>
    <submittedName>
        <fullName evidence="2">ACT domain-containing protein</fullName>
    </submittedName>
</protein>
<dbReference type="CDD" id="cd04908">
    <property type="entry name" value="ACT_Bt0572_1"/>
    <property type="match status" value="1"/>
</dbReference>
<dbReference type="PANTHER" id="PTHR40099:SF1">
    <property type="entry name" value="ACETOLACTATE SYNTHASE, SMALL SUBUNIT"/>
    <property type="match status" value="1"/>
</dbReference>
<sequence length="144" mass="15898">MNVNQLSVFLENKSGRLAKVTRVLGERDINIRALSIADTTDFGILRLIVNKPEEAHDLLKSEGFVVTQTEVIAVCIPDKPGGLAGVLAVLEEAEINIEYLYAFVGNTNTKNALVIFRVEDCDKAVEVLRNKGVRVVDSDYVYSM</sequence>
<dbReference type="AlphaFoldDB" id="A0A424YF07"/>